<dbReference type="SUPFAM" id="SSF53448">
    <property type="entry name" value="Nucleotide-diphospho-sugar transferases"/>
    <property type="match status" value="1"/>
</dbReference>
<dbReference type="PANTHER" id="PTHR43174:SF2">
    <property type="entry name" value="UDP-N-ACETYLGLUCOSAMINE 2-EPIMERASE"/>
    <property type="match status" value="1"/>
</dbReference>
<dbReference type="Pfam" id="PF02350">
    <property type="entry name" value="Epimerase_2"/>
    <property type="match status" value="1"/>
</dbReference>
<evidence type="ECO:0000313" key="9">
    <source>
        <dbReference type="Proteomes" id="UP000185427"/>
    </source>
</evidence>
<dbReference type="Pfam" id="PF00535">
    <property type="entry name" value="Glycos_transf_2"/>
    <property type="match status" value="1"/>
</dbReference>
<sequence>MISETLLIVSLVSIWMSLLMSTLTLTGATHFWLRHATKLVTTEPLHAYPKITIVVPAHNEELVIAKTTRAILDMNYPAAKVELILIADNCTDHTADVMRAILNRRAYRFRNARVFERHDGGGKAGALNDALKMAPVVKALAADPDLEPITVVTGQHREMLQQVLDIFNLTPDFDLKVMEKRQSLTSITTKILAGLGPILESVHPDMVLVHGDTTTTMAAAMASFYHRVPVGHVEAGLRTWDKYSPYPEEMNRQVTDDLADLYFAPTNLAAANLKRENHPLDRIVITGNTAIDALQYTVNPDYHHDLLQRLNPSHRTILLTMHRRENQGEKMEEALTAVRQVVEERGDVDLVYPVHLSPAVQEVAHRVFDGVHNVYLIDPLDVVDFHNLAARSYLIMTDSGGIQEEAPSLNRPVLVLRDSTERPEGVRAGTLKLVGTDPARIKAALNGLLEDPLEYTRMATAANPYGNGHAAEAIVKAIKDYGASV</sequence>
<comment type="similarity">
    <text evidence="2 4">Belongs to the UDP-N-acetylglucosamine 2-epimerase family.</text>
</comment>
<dbReference type="NCBIfam" id="TIGR00236">
    <property type="entry name" value="wecB"/>
    <property type="match status" value="1"/>
</dbReference>
<keyword evidence="5" id="KW-0812">Transmembrane</keyword>
<dbReference type="CDD" id="cd03786">
    <property type="entry name" value="GTB_UDP-GlcNAc_2-Epimerase"/>
    <property type="match status" value="1"/>
</dbReference>
<dbReference type="EC" id="5.1.3.14" evidence="3"/>
<evidence type="ECO:0000256" key="5">
    <source>
        <dbReference type="SAM" id="Phobius"/>
    </source>
</evidence>
<keyword evidence="5" id="KW-0472">Membrane</keyword>
<dbReference type="PANTHER" id="PTHR43174">
    <property type="entry name" value="UDP-N-ACETYLGLUCOSAMINE 2-EPIMERASE"/>
    <property type="match status" value="1"/>
</dbReference>
<name>A0A1L7GVS6_LIMFE</name>
<feature type="domain" description="Glycosyltransferase 2-like" evidence="6">
    <location>
        <begin position="52"/>
        <end position="134"/>
    </location>
</feature>
<dbReference type="InterPro" id="IPR001173">
    <property type="entry name" value="Glyco_trans_2-like"/>
</dbReference>
<protein>
    <recommendedName>
        <fullName evidence="3">UDP-N-acetylglucosamine 2-epimerase (non-hydrolyzing)</fullName>
        <ecNumber evidence="3">5.1.3.14</ecNumber>
    </recommendedName>
</protein>
<dbReference type="RefSeq" id="WP_075667408.1">
    <property type="nucleotide sequence ID" value="NZ_JAQDBY010000015.1"/>
</dbReference>
<evidence type="ECO:0000256" key="2">
    <source>
        <dbReference type="ARBA" id="ARBA00038209"/>
    </source>
</evidence>
<reference evidence="8 9" key="1">
    <citation type="submission" date="2016-12" db="EMBL/GenBank/DDBJ databases">
        <title>Complete Genome Sequence of Lactobacillus fermentum Strain SNUV175, a Probiotic for Treatment of Bacterial Vaginosis.</title>
        <authorList>
            <person name="Lee S."/>
            <person name="You H.J."/>
            <person name="Kwon B."/>
            <person name="Ko G."/>
        </authorList>
    </citation>
    <scope>NUCLEOTIDE SEQUENCE [LARGE SCALE GENOMIC DNA]</scope>
    <source>
        <strain evidence="8 9">SNUV175</strain>
    </source>
</reference>
<dbReference type="Proteomes" id="UP000185427">
    <property type="component" value="Chromosome"/>
</dbReference>
<organism evidence="8 9">
    <name type="scientific">Limosilactobacillus fermentum</name>
    <name type="common">Lactobacillus fermentum</name>
    <dbReference type="NCBI Taxonomy" id="1613"/>
    <lineage>
        <taxon>Bacteria</taxon>
        <taxon>Bacillati</taxon>
        <taxon>Bacillota</taxon>
        <taxon>Bacilli</taxon>
        <taxon>Lactobacillales</taxon>
        <taxon>Lactobacillaceae</taxon>
        <taxon>Limosilactobacillus</taxon>
    </lineage>
</organism>
<dbReference type="InterPro" id="IPR029044">
    <property type="entry name" value="Nucleotide-diphossugar_trans"/>
</dbReference>
<dbReference type="GO" id="GO:0008761">
    <property type="term" value="F:UDP-N-acetylglucosamine 2-epimerase activity"/>
    <property type="evidence" value="ECO:0007669"/>
    <property type="project" value="UniProtKB-EC"/>
</dbReference>
<dbReference type="SUPFAM" id="SSF53756">
    <property type="entry name" value="UDP-Glycosyltransferase/glycogen phosphorylase"/>
    <property type="match status" value="1"/>
</dbReference>
<accession>A0A1L7GVS6</accession>
<gene>
    <name evidence="8" type="ORF">BUW47_06245</name>
</gene>
<feature type="transmembrane region" description="Helical" evidence="5">
    <location>
        <begin position="6"/>
        <end position="33"/>
    </location>
</feature>
<evidence type="ECO:0000256" key="4">
    <source>
        <dbReference type="RuleBase" id="RU003513"/>
    </source>
</evidence>
<dbReference type="InterPro" id="IPR003331">
    <property type="entry name" value="UDP_GlcNAc_Epimerase_2_dom"/>
</dbReference>
<feature type="domain" description="UDP-N-acetylglucosamine 2-epimerase" evidence="7">
    <location>
        <begin position="138"/>
        <end position="479"/>
    </location>
</feature>
<keyword evidence="1 4" id="KW-0413">Isomerase</keyword>
<evidence type="ECO:0000259" key="6">
    <source>
        <dbReference type="Pfam" id="PF00535"/>
    </source>
</evidence>
<proteinExistence type="inferred from homology"/>
<dbReference type="AlphaFoldDB" id="A0A1L7GVS6"/>
<keyword evidence="5" id="KW-1133">Transmembrane helix</keyword>
<dbReference type="Gene3D" id="3.40.50.2000">
    <property type="entry name" value="Glycogen Phosphorylase B"/>
    <property type="match status" value="2"/>
</dbReference>
<evidence type="ECO:0000259" key="7">
    <source>
        <dbReference type="Pfam" id="PF02350"/>
    </source>
</evidence>
<evidence type="ECO:0000256" key="3">
    <source>
        <dbReference type="ARBA" id="ARBA00038858"/>
    </source>
</evidence>
<dbReference type="InterPro" id="IPR029767">
    <property type="entry name" value="WecB-like"/>
</dbReference>
<dbReference type="EMBL" id="CP019030">
    <property type="protein sequence ID" value="APU46048.1"/>
    <property type="molecule type" value="Genomic_DNA"/>
</dbReference>
<evidence type="ECO:0000313" key="8">
    <source>
        <dbReference type="EMBL" id="APU46048.1"/>
    </source>
</evidence>
<evidence type="ECO:0000256" key="1">
    <source>
        <dbReference type="ARBA" id="ARBA00023235"/>
    </source>
</evidence>